<evidence type="ECO:0000256" key="2">
    <source>
        <dbReference type="SAM" id="Phobius"/>
    </source>
</evidence>
<gene>
    <name evidence="3" type="ORF">NSJP_1833</name>
</gene>
<feature type="region of interest" description="Disordered" evidence="1">
    <location>
        <begin position="1"/>
        <end position="29"/>
    </location>
</feature>
<protein>
    <submittedName>
        <fullName evidence="3">Uncharacterized protein</fullName>
    </submittedName>
</protein>
<reference evidence="3 4" key="1">
    <citation type="submission" date="2017-03" db="EMBL/GenBank/DDBJ databases">
        <authorList>
            <person name="Afonso C.L."/>
            <person name="Miller P.J."/>
            <person name="Scott M.A."/>
            <person name="Spackman E."/>
            <person name="Goraichik I."/>
            <person name="Dimitrov K.M."/>
            <person name="Suarez D.L."/>
            <person name="Swayne D.E."/>
        </authorList>
    </citation>
    <scope>NUCLEOTIDE SEQUENCE [LARGE SCALE GENOMIC DNA]</scope>
    <source>
        <strain evidence="3">Genome sequencing of Nitrospira japonica strain NJ11</strain>
    </source>
</reference>
<keyword evidence="4" id="KW-1185">Reference proteome</keyword>
<dbReference type="KEGG" id="nja:NSJP_1833"/>
<evidence type="ECO:0000313" key="4">
    <source>
        <dbReference type="Proteomes" id="UP000192042"/>
    </source>
</evidence>
<keyword evidence="2" id="KW-1133">Transmembrane helix</keyword>
<keyword evidence="2" id="KW-0812">Transmembrane</keyword>
<sequence length="333" mass="36586">MGKAAREKRERRRALSLSQMAPNLPEGSGMGSTIQNWLALPTLGLAIALVVTVIGARLTTDSANILLAVAWILATISIFTIPPITQSDLIPRILYTLLLSSAVGLGLYQLRWVEPTPPTTLIKPSETTPTITLTVRFDPLVFFPFSIPAQTTSYAILARPKEDIPWGAYEIKNDGNSPIIWPEKQSLKWGGPKLPQKKSEDFPGMPDMAIALDITNHSNNELIDVKAEVEFAFAEAIQEEKSVRSGPVTVTRRHTAIIPILKQNRTVRLYIGNQSSKHFVVASFPTEATALVPSETERRKIKLVKIGTNVVEALPMFSLSPAKVRWSGFPTGD</sequence>
<proteinExistence type="predicted"/>
<dbReference type="Proteomes" id="UP000192042">
    <property type="component" value="Chromosome I"/>
</dbReference>
<evidence type="ECO:0000313" key="3">
    <source>
        <dbReference type="EMBL" id="SLM48005.1"/>
    </source>
</evidence>
<dbReference type="EMBL" id="LT828648">
    <property type="protein sequence ID" value="SLM48005.1"/>
    <property type="molecule type" value="Genomic_DNA"/>
</dbReference>
<evidence type="ECO:0000256" key="1">
    <source>
        <dbReference type="SAM" id="MobiDB-lite"/>
    </source>
</evidence>
<feature type="transmembrane region" description="Helical" evidence="2">
    <location>
        <begin position="62"/>
        <end position="81"/>
    </location>
</feature>
<feature type="transmembrane region" description="Helical" evidence="2">
    <location>
        <begin position="37"/>
        <end position="56"/>
    </location>
</feature>
<name>A0A1W1I4U8_9BACT</name>
<dbReference type="AlphaFoldDB" id="A0A1W1I4U8"/>
<accession>A0A1W1I4U8</accession>
<organism evidence="3 4">
    <name type="scientific">Nitrospira japonica</name>
    <dbReference type="NCBI Taxonomy" id="1325564"/>
    <lineage>
        <taxon>Bacteria</taxon>
        <taxon>Pseudomonadati</taxon>
        <taxon>Nitrospirota</taxon>
        <taxon>Nitrospiria</taxon>
        <taxon>Nitrospirales</taxon>
        <taxon>Nitrospiraceae</taxon>
        <taxon>Nitrospira</taxon>
    </lineage>
</organism>
<keyword evidence="2" id="KW-0472">Membrane</keyword>